<dbReference type="GO" id="GO:0015232">
    <property type="term" value="F:heme transmembrane transporter activity"/>
    <property type="evidence" value="ECO:0007669"/>
    <property type="project" value="InterPro"/>
</dbReference>
<feature type="non-terminal residue" evidence="9">
    <location>
        <position position="1"/>
    </location>
</feature>
<keyword evidence="4" id="KW-0201">Cytochrome c-type biogenesis</keyword>
<gene>
    <name evidence="9" type="ORF">METZ01_LOCUS342722</name>
</gene>
<dbReference type="InterPro" id="IPR002541">
    <property type="entry name" value="Cyt_c_assembly"/>
</dbReference>
<dbReference type="PANTHER" id="PTHR30071">
    <property type="entry name" value="HEME EXPORTER PROTEIN C"/>
    <property type="match status" value="1"/>
</dbReference>
<keyword evidence="5 7" id="KW-1133">Transmembrane helix</keyword>
<organism evidence="9">
    <name type="scientific">marine metagenome</name>
    <dbReference type="NCBI Taxonomy" id="408172"/>
    <lineage>
        <taxon>unclassified sequences</taxon>
        <taxon>metagenomes</taxon>
        <taxon>ecological metagenomes</taxon>
    </lineage>
</organism>
<dbReference type="GO" id="GO:0020037">
    <property type="term" value="F:heme binding"/>
    <property type="evidence" value="ECO:0007669"/>
    <property type="project" value="InterPro"/>
</dbReference>
<dbReference type="GO" id="GO:0017004">
    <property type="term" value="P:cytochrome complex assembly"/>
    <property type="evidence" value="ECO:0007669"/>
    <property type="project" value="UniProtKB-KW"/>
</dbReference>
<evidence type="ECO:0000313" key="9">
    <source>
        <dbReference type="EMBL" id="SVC89868.1"/>
    </source>
</evidence>
<feature type="transmembrane region" description="Helical" evidence="7">
    <location>
        <begin position="7"/>
        <end position="30"/>
    </location>
</feature>
<dbReference type="PANTHER" id="PTHR30071:SF1">
    <property type="entry name" value="CYTOCHROME B_B6 PROTEIN-RELATED"/>
    <property type="match status" value="1"/>
</dbReference>
<keyword evidence="3 7" id="KW-0812">Transmembrane</keyword>
<reference evidence="9" key="1">
    <citation type="submission" date="2018-05" db="EMBL/GenBank/DDBJ databases">
        <authorList>
            <person name="Lanie J.A."/>
            <person name="Ng W.-L."/>
            <person name="Kazmierczak K.M."/>
            <person name="Andrzejewski T.M."/>
            <person name="Davidsen T.M."/>
            <person name="Wayne K.J."/>
            <person name="Tettelin H."/>
            <person name="Glass J.I."/>
            <person name="Rusch D."/>
            <person name="Podicherti R."/>
            <person name="Tsui H.-C.T."/>
            <person name="Winkler M.E."/>
        </authorList>
    </citation>
    <scope>NUCLEOTIDE SEQUENCE</scope>
</reference>
<dbReference type="PRINTS" id="PR01386">
    <property type="entry name" value="CCMCBIOGNSIS"/>
</dbReference>
<evidence type="ECO:0000256" key="7">
    <source>
        <dbReference type="SAM" id="Phobius"/>
    </source>
</evidence>
<protein>
    <recommendedName>
        <fullName evidence="8">Cytochrome c assembly protein domain-containing protein</fullName>
    </recommendedName>
</protein>
<accession>A0A382QYE0</accession>
<evidence type="ECO:0000256" key="6">
    <source>
        <dbReference type="ARBA" id="ARBA00023136"/>
    </source>
</evidence>
<dbReference type="AlphaFoldDB" id="A0A382QYE0"/>
<dbReference type="GO" id="GO:0005886">
    <property type="term" value="C:plasma membrane"/>
    <property type="evidence" value="ECO:0007669"/>
    <property type="project" value="TreeGrafter"/>
</dbReference>
<keyword evidence="6 7" id="KW-0472">Membrane</keyword>
<dbReference type="Pfam" id="PF01578">
    <property type="entry name" value="Cytochrom_C_asm"/>
    <property type="match status" value="1"/>
</dbReference>
<evidence type="ECO:0000256" key="3">
    <source>
        <dbReference type="ARBA" id="ARBA00022692"/>
    </source>
</evidence>
<evidence type="ECO:0000256" key="4">
    <source>
        <dbReference type="ARBA" id="ARBA00022748"/>
    </source>
</evidence>
<feature type="domain" description="Cytochrome c assembly protein" evidence="8">
    <location>
        <begin position="12"/>
        <end position="113"/>
    </location>
</feature>
<feature type="non-terminal residue" evidence="9">
    <location>
        <position position="113"/>
    </location>
</feature>
<proteinExistence type="inferred from homology"/>
<evidence type="ECO:0000256" key="1">
    <source>
        <dbReference type="ARBA" id="ARBA00004141"/>
    </source>
</evidence>
<dbReference type="InterPro" id="IPR003557">
    <property type="entry name" value="Cyt_c_biogenesis_CcmC"/>
</dbReference>
<evidence type="ECO:0000256" key="2">
    <source>
        <dbReference type="ARBA" id="ARBA00005840"/>
    </source>
</evidence>
<dbReference type="InterPro" id="IPR045062">
    <property type="entry name" value="Cyt_c_biogenesis_CcsA/CcmC"/>
</dbReference>
<feature type="transmembrane region" description="Helical" evidence="7">
    <location>
        <begin position="78"/>
        <end position="100"/>
    </location>
</feature>
<dbReference type="EMBL" id="UINC01117443">
    <property type="protein sequence ID" value="SVC89868.1"/>
    <property type="molecule type" value="Genomic_DNA"/>
</dbReference>
<comment type="similarity">
    <text evidence="2">Belongs to the CcmC/CycZ/HelC family.</text>
</comment>
<sequence length="113" mass="12959">MLSRSNIYLGFISLSAVSMLVSLYMALLWAPTEITLGDSQRIFYIHIPLAWLGMLSVIILAIFSIAYLITRNIKWDNLAYSTAELGFILITLVLITGMIWSKAEWTVWWTWDP</sequence>
<evidence type="ECO:0000259" key="8">
    <source>
        <dbReference type="Pfam" id="PF01578"/>
    </source>
</evidence>
<comment type="subcellular location">
    <subcellularLocation>
        <location evidence="1">Membrane</location>
        <topology evidence="1">Multi-pass membrane protein</topology>
    </subcellularLocation>
</comment>
<name>A0A382QYE0_9ZZZZ</name>
<evidence type="ECO:0000256" key="5">
    <source>
        <dbReference type="ARBA" id="ARBA00022989"/>
    </source>
</evidence>
<feature type="transmembrane region" description="Helical" evidence="7">
    <location>
        <begin position="42"/>
        <end position="69"/>
    </location>
</feature>